<dbReference type="SMART" id="SM00387">
    <property type="entry name" value="HATPase_c"/>
    <property type="match status" value="1"/>
</dbReference>
<accession>A0ABY5AKL4</accession>
<dbReference type="InterPro" id="IPR011006">
    <property type="entry name" value="CheY-like_superfamily"/>
</dbReference>
<evidence type="ECO:0000256" key="9">
    <source>
        <dbReference type="ARBA" id="ARBA00022777"/>
    </source>
</evidence>
<evidence type="ECO:0000259" key="18">
    <source>
        <dbReference type="PROSITE" id="PS50109"/>
    </source>
</evidence>
<dbReference type="SUPFAM" id="SSF47226">
    <property type="entry name" value="Histidine-containing phosphotransfer domain, HPT domain"/>
    <property type="match status" value="1"/>
</dbReference>
<keyword evidence="8" id="KW-0547">Nucleotide-binding</keyword>
<dbReference type="Pfam" id="PF01627">
    <property type="entry name" value="Hpt"/>
    <property type="match status" value="1"/>
</dbReference>
<keyword evidence="7 17" id="KW-0812">Transmembrane</keyword>
<dbReference type="InterPro" id="IPR008207">
    <property type="entry name" value="Sig_transdc_His_kin_Hpt_dom"/>
</dbReference>
<dbReference type="InterPro" id="IPR001789">
    <property type="entry name" value="Sig_transdc_resp-reg_receiver"/>
</dbReference>
<dbReference type="Gene3D" id="3.30.450.20">
    <property type="entry name" value="PAS domain"/>
    <property type="match status" value="2"/>
</dbReference>
<feature type="domain" description="Histidine kinase" evidence="18">
    <location>
        <begin position="529"/>
        <end position="764"/>
    </location>
</feature>
<dbReference type="InterPro" id="IPR036097">
    <property type="entry name" value="HisK_dim/P_sf"/>
</dbReference>
<dbReference type="EMBL" id="CP098611">
    <property type="protein sequence ID" value="USR89734.1"/>
    <property type="molecule type" value="Genomic_DNA"/>
</dbReference>
<comment type="catalytic activity">
    <reaction evidence="1">
        <text>ATP + protein L-histidine = ADP + protein N-phospho-L-histidine.</text>
        <dbReference type="EC" id="2.7.13.3"/>
    </reaction>
</comment>
<evidence type="ECO:0000256" key="1">
    <source>
        <dbReference type="ARBA" id="ARBA00000085"/>
    </source>
</evidence>
<dbReference type="CDD" id="cd17546">
    <property type="entry name" value="REC_hyHK_CKI1_RcsC-like"/>
    <property type="match status" value="1"/>
</dbReference>
<dbReference type="SMART" id="SM00448">
    <property type="entry name" value="REC"/>
    <property type="match status" value="1"/>
</dbReference>
<keyword evidence="13 17" id="KW-0472">Membrane</keyword>
<dbReference type="InterPro" id="IPR035965">
    <property type="entry name" value="PAS-like_dom_sf"/>
</dbReference>
<feature type="modified residue" description="Phosphohistidine" evidence="14">
    <location>
        <position position="1047"/>
    </location>
</feature>
<evidence type="ECO:0000259" key="20">
    <source>
        <dbReference type="PROSITE" id="PS50885"/>
    </source>
</evidence>
<feature type="transmembrane region" description="Helical" evidence="17">
    <location>
        <begin position="176"/>
        <end position="195"/>
    </location>
</feature>
<dbReference type="InterPro" id="IPR036641">
    <property type="entry name" value="HPT_dom_sf"/>
</dbReference>
<dbReference type="PRINTS" id="PR00344">
    <property type="entry name" value="BCTRLSENSOR"/>
</dbReference>
<evidence type="ECO:0000256" key="2">
    <source>
        <dbReference type="ARBA" id="ARBA00004651"/>
    </source>
</evidence>
<gene>
    <name evidence="22" type="ORF">NEA10_12690</name>
</gene>
<dbReference type="PROSITE" id="PS50885">
    <property type="entry name" value="HAMP"/>
    <property type="match status" value="1"/>
</dbReference>
<dbReference type="PANTHER" id="PTHR45339">
    <property type="entry name" value="HYBRID SIGNAL TRANSDUCTION HISTIDINE KINASE J"/>
    <property type="match status" value="1"/>
</dbReference>
<dbReference type="CDD" id="cd16922">
    <property type="entry name" value="HATPase_EvgS-ArcB-TorS-like"/>
    <property type="match status" value="1"/>
</dbReference>
<dbReference type="InterPro" id="IPR004358">
    <property type="entry name" value="Sig_transdc_His_kin-like_C"/>
</dbReference>
<evidence type="ECO:0000256" key="4">
    <source>
        <dbReference type="ARBA" id="ARBA00022475"/>
    </source>
</evidence>
<dbReference type="InterPro" id="IPR003660">
    <property type="entry name" value="HAMP_dom"/>
</dbReference>
<dbReference type="InterPro" id="IPR036890">
    <property type="entry name" value="HATPase_C_sf"/>
</dbReference>
<evidence type="ECO:0000259" key="21">
    <source>
        <dbReference type="PROSITE" id="PS50894"/>
    </source>
</evidence>
<feature type="domain" description="HPt" evidence="21">
    <location>
        <begin position="1008"/>
        <end position="1112"/>
    </location>
</feature>
<dbReference type="SUPFAM" id="SSF55874">
    <property type="entry name" value="ATPase domain of HSP90 chaperone/DNA topoisomerase II/histidine kinase"/>
    <property type="match status" value="1"/>
</dbReference>
<feature type="region of interest" description="Disordered" evidence="16">
    <location>
        <begin position="963"/>
        <end position="986"/>
    </location>
</feature>
<keyword evidence="5 15" id="KW-0597">Phosphoprotein</keyword>
<dbReference type="SUPFAM" id="SSF55785">
    <property type="entry name" value="PYP-like sensor domain (PAS domain)"/>
    <property type="match status" value="2"/>
</dbReference>
<dbReference type="SMART" id="SM00073">
    <property type="entry name" value="HPT"/>
    <property type="match status" value="1"/>
</dbReference>
<comment type="subcellular location">
    <subcellularLocation>
        <location evidence="2">Cell membrane</location>
        <topology evidence="2">Multi-pass membrane protein</topology>
    </subcellularLocation>
</comment>
<evidence type="ECO:0000259" key="19">
    <source>
        <dbReference type="PROSITE" id="PS50110"/>
    </source>
</evidence>
<feature type="modified residue" description="4-aspartylphosphate" evidence="15">
    <location>
        <position position="884"/>
    </location>
</feature>
<evidence type="ECO:0000256" key="17">
    <source>
        <dbReference type="SAM" id="Phobius"/>
    </source>
</evidence>
<evidence type="ECO:0000313" key="23">
    <source>
        <dbReference type="Proteomes" id="UP001056708"/>
    </source>
</evidence>
<dbReference type="Gene3D" id="3.40.50.2300">
    <property type="match status" value="1"/>
</dbReference>
<dbReference type="Pfam" id="PF00512">
    <property type="entry name" value="HisKA"/>
    <property type="match status" value="1"/>
</dbReference>
<organism evidence="22 23">
    <name type="scientific">Phormidium yuhuli AB48</name>
    <dbReference type="NCBI Taxonomy" id="2940671"/>
    <lineage>
        <taxon>Bacteria</taxon>
        <taxon>Bacillati</taxon>
        <taxon>Cyanobacteriota</taxon>
        <taxon>Cyanophyceae</taxon>
        <taxon>Oscillatoriophycideae</taxon>
        <taxon>Oscillatoriales</taxon>
        <taxon>Oscillatoriaceae</taxon>
        <taxon>Phormidium</taxon>
        <taxon>Phormidium yuhuli</taxon>
    </lineage>
</organism>
<keyword evidence="10 22" id="KW-0067">ATP-binding</keyword>
<dbReference type="SMART" id="SM00304">
    <property type="entry name" value="HAMP"/>
    <property type="match status" value="1"/>
</dbReference>
<evidence type="ECO:0000256" key="14">
    <source>
        <dbReference type="PROSITE-ProRule" id="PRU00110"/>
    </source>
</evidence>
<evidence type="ECO:0000256" key="11">
    <source>
        <dbReference type="ARBA" id="ARBA00022989"/>
    </source>
</evidence>
<keyword evidence="11 17" id="KW-1133">Transmembrane helix</keyword>
<evidence type="ECO:0000256" key="5">
    <source>
        <dbReference type="ARBA" id="ARBA00022553"/>
    </source>
</evidence>
<evidence type="ECO:0000256" key="16">
    <source>
        <dbReference type="SAM" id="MobiDB-lite"/>
    </source>
</evidence>
<dbReference type="PROSITE" id="PS50894">
    <property type="entry name" value="HPT"/>
    <property type="match status" value="1"/>
</dbReference>
<dbReference type="Gene3D" id="6.10.340.10">
    <property type="match status" value="1"/>
</dbReference>
<dbReference type="SMART" id="SM00388">
    <property type="entry name" value="HisKA"/>
    <property type="match status" value="1"/>
</dbReference>
<dbReference type="Gene3D" id="1.10.287.130">
    <property type="match status" value="1"/>
</dbReference>
<evidence type="ECO:0000256" key="6">
    <source>
        <dbReference type="ARBA" id="ARBA00022679"/>
    </source>
</evidence>
<dbReference type="PROSITE" id="PS50109">
    <property type="entry name" value="HIS_KIN"/>
    <property type="match status" value="1"/>
</dbReference>
<name>A0ABY5AKL4_9CYAN</name>
<dbReference type="NCBIfam" id="TIGR00229">
    <property type="entry name" value="sensory_box"/>
    <property type="match status" value="2"/>
</dbReference>
<evidence type="ECO:0000313" key="22">
    <source>
        <dbReference type="EMBL" id="USR89734.1"/>
    </source>
</evidence>
<dbReference type="Pfam" id="PF00072">
    <property type="entry name" value="Response_reg"/>
    <property type="match status" value="1"/>
</dbReference>
<reference evidence="22" key="1">
    <citation type="submission" date="2022-06" db="EMBL/GenBank/DDBJ databases">
        <title>Genome sequence of Phormidium yuhuli AB48 isolated from an industrial photobioreactor environment.</title>
        <authorList>
            <person name="Qiu Y."/>
            <person name="Noonan A.J.C."/>
            <person name="Dofher K."/>
            <person name="Koch M."/>
            <person name="Kieft B."/>
            <person name="Lin X."/>
            <person name="Ziels R.M."/>
            <person name="Hallam S.J."/>
        </authorList>
    </citation>
    <scope>NUCLEOTIDE SEQUENCE</scope>
    <source>
        <strain evidence="22">AB48</strain>
    </source>
</reference>
<dbReference type="Pfam" id="PF08448">
    <property type="entry name" value="PAS_4"/>
    <property type="match status" value="2"/>
</dbReference>
<evidence type="ECO:0000256" key="10">
    <source>
        <dbReference type="ARBA" id="ARBA00022840"/>
    </source>
</evidence>
<dbReference type="CDD" id="cd00130">
    <property type="entry name" value="PAS"/>
    <property type="match status" value="1"/>
</dbReference>
<dbReference type="Gene3D" id="1.20.120.160">
    <property type="entry name" value="HPT domain"/>
    <property type="match status" value="1"/>
</dbReference>
<dbReference type="Proteomes" id="UP001056708">
    <property type="component" value="Chromosome"/>
</dbReference>
<keyword evidence="4" id="KW-1003">Cell membrane</keyword>
<feature type="domain" description="HAMP" evidence="20">
    <location>
        <begin position="196"/>
        <end position="256"/>
    </location>
</feature>
<proteinExistence type="predicted"/>
<keyword evidence="23" id="KW-1185">Reference proteome</keyword>
<keyword evidence="6" id="KW-0808">Transferase</keyword>
<dbReference type="Gene3D" id="3.30.565.10">
    <property type="entry name" value="Histidine kinase-like ATPase, C-terminal domain"/>
    <property type="match status" value="1"/>
</dbReference>
<dbReference type="CDD" id="cd06225">
    <property type="entry name" value="HAMP"/>
    <property type="match status" value="1"/>
</dbReference>
<protein>
    <recommendedName>
        <fullName evidence="3">histidine kinase</fullName>
        <ecNumber evidence="3">2.7.13.3</ecNumber>
    </recommendedName>
</protein>
<evidence type="ECO:0000256" key="15">
    <source>
        <dbReference type="PROSITE-ProRule" id="PRU00169"/>
    </source>
</evidence>
<dbReference type="InterPro" id="IPR005467">
    <property type="entry name" value="His_kinase_dom"/>
</dbReference>
<evidence type="ECO:0000256" key="13">
    <source>
        <dbReference type="ARBA" id="ARBA00023136"/>
    </source>
</evidence>
<feature type="domain" description="Response regulatory" evidence="19">
    <location>
        <begin position="835"/>
        <end position="953"/>
    </location>
</feature>
<dbReference type="InterPro" id="IPR013656">
    <property type="entry name" value="PAS_4"/>
</dbReference>
<dbReference type="InterPro" id="IPR003594">
    <property type="entry name" value="HATPase_dom"/>
</dbReference>
<dbReference type="InterPro" id="IPR003661">
    <property type="entry name" value="HisK_dim/P_dom"/>
</dbReference>
<dbReference type="GO" id="GO:0005524">
    <property type="term" value="F:ATP binding"/>
    <property type="evidence" value="ECO:0007669"/>
    <property type="project" value="UniProtKB-KW"/>
</dbReference>
<dbReference type="RefSeq" id="WP_252660832.1">
    <property type="nucleotide sequence ID" value="NZ_CP098611.1"/>
</dbReference>
<dbReference type="EC" id="2.7.13.3" evidence="3"/>
<dbReference type="CDD" id="cd00082">
    <property type="entry name" value="HisKA"/>
    <property type="match status" value="1"/>
</dbReference>
<evidence type="ECO:0000256" key="3">
    <source>
        <dbReference type="ARBA" id="ARBA00012438"/>
    </source>
</evidence>
<feature type="region of interest" description="Disordered" evidence="16">
    <location>
        <begin position="765"/>
        <end position="811"/>
    </location>
</feature>
<keyword evidence="9" id="KW-0418">Kinase</keyword>
<dbReference type="SUPFAM" id="SSF158472">
    <property type="entry name" value="HAMP domain-like"/>
    <property type="match status" value="1"/>
</dbReference>
<dbReference type="SUPFAM" id="SSF47384">
    <property type="entry name" value="Homodimeric domain of signal transducing histidine kinase"/>
    <property type="match status" value="1"/>
</dbReference>
<dbReference type="InterPro" id="IPR000014">
    <property type="entry name" value="PAS"/>
</dbReference>
<dbReference type="PROSITE" id="PS50110">
    <property type="entry name" value="RESPONSE_REGULATORY"/>
    <property type="match status" value="1"/>
</dbReference>
<evidence type="ECO:0000256" key="12">
    <source>
        <dbReference type="ARBA" id="ARBA00023012"/>
    </source>
</evidence>
<sequence length="1112" mass="123106">MRQLMRQLKGRRLPITAKLTATIALSAVISVTTVTLFSLHRQRQVYREELEGQAALMLDLVSRLVAAPLASDTGDTVTELQQILEGLETEESWLTVTIYDENGQRLLTLNAEEDSQAEIQLGSEILASGTPLFEWERDLLHSGQTIASGAETVGALQLDFPMTRFRQGQNKTRNSAILLGVLLTGAGVGVAAWLGRSLGKPLQELAHASQWVAEGEFDRAIDDDSAIQQHRTRPDEIGDLALAFARMTSQIRDMVLYLEQRAEQVQKSELKNQALLEAIPDTMFRLRTDGTYLDVQADKDQPLLLSRSGFLGKSLYEVLPKEVADLNLHYAELARQSREVQIFEYALDIPNRKTGEIRLHNFEARIVTSGENEVLAIVRDITERKRYEAAIEAERQQLRQIVTQAPVAMAMMDSNMCYLAYSNTWLSDFNLEQEPLIGKCHYDVFSDLPERWRVLYNQALQGEIVSTPEDIWERDNGVQLYLRWAIHPWYTSDGQVGGVVIASTQINELVQAREAALETARLKSDFLANMSHEIRTPMNGVLGMTDLLMTTELDEEQLEFTEALKTSGEHLLNLINDILDFSKLEAEKLRLDRHTFKLKSCLNEVLNIFVMQSKEKGISLKLHINPNLPAQLSGDSRRLRQVLMNLVGNAIKFTDRGSVAIGVRAIGSKQGVLGDPGSDEGECERILTLQFAVRDTGIGIAEGDRKYLFQAFSQVDASSTRRYGGTGLGLAICRQLVQKMGGQIWVESEPNQGSTFVFTAQFVEVSPPEDDPSPAATESLANSTGVTEAPSETPESLSADVSAPSTPIPVDQQLDVGEISAPPPAARATASVPAKVLVVEDTHINQKVVMNQLKLLGYKAACVNNGQEALDRLQQERFDMVLMDCQMPVLDGYQATQRLRLREKDSDRHMVVVGLTAHAMEGDREKCLNAGMDDYLAKPVTMEKLKSVLEHWMTRIESSPVHQSSALSQNGATVTSNPSISASMADSTPAKSDIYIDWDRLHEVSGDDLEFELELLDSFMDSAREYVAGAETAIIEGDLETFSRLIHQIKGASGNVGIPDMMKLAGTLNEQVKRQPTDPKVLQEAKAGVKCLDQMLDQVAAVMGSLAQELQA</sequence>
<evidence type="ECO:0000256" key="8">
    <source>
        <dbReference type="ARBA" id="ARBA00022741"/>
    </source>
</evidence>
<dbReference type="Pfam" id="PF02518">
    <property type="entry name" value="HATPase_c"/>
    <property type="match status" value="1"/>
</dbReference>
<dbReference type="SUPFAM" id="SSF52172">
    <property type="entry name" value="CheY-like"/>
    <property type="match status" value="1"/>
</dbReference>
<dbReference type="Pfam" id="PF00672">
    <property type="entry name" value="HAMP"/>
    <property type="match status" value="1"/>
</dbReference>
<dbReference type="CDD" id="cd00088">
    <property type="entry name" value="HPT"/>
    <property type="match status" value="1"/>
</dbReference>
<feature type="transmembrane region" description="Helical" evidence="17">
    <location>
        <begin position="20"/>
        <end position="39"/>
    </location>
</feature>
<keyword evidence="12" id="KW-0902">Two-component regulatory system</keyword>
<dbReference type="PANTHER" id="PTHR45339:SF1">
    <property type="entry name" value="HYBRID SIGNAL TRANSDUCTION HISTIDINE KINASE J"/>
    <property type="match status" value="1"/>
</dbReference>
<evidence type="ECO:0000256" key="7">
    <source>
        <dbReference type="ARBA" id="ARBA00022692"/>
    </source>
</evidence>